<gene>
    <name evidence="1" type="ORF">AIOL_002133</name>
</gene>
<evidence type="ECO:0000313" key="2">
    <source>
        <dbReference type="Proteomes" id="UP000037178"/>
    </source>
</evidence>
<organism evidence="1 2">
    <name type="scientific">Candidatus Rhodobacter oscarellae</name>
    <dbReference type="NCBI Taxonomy" id="1675527"/>
    <lineage>
        <taxon>Bacteria</taxon>
        <taxon>Pseudomonadati</taxon>
        <taxon>Pseudomonadota</taxon>
        <taxon>Alphaproteobacteria</taxon>
        <taxon>Rhodobacterales</taxon>
        <taxon>Rhodobacter group</taxon>
        <taxon>Rhodobacter</taxon>
    </lineage>
</organism>
<proteinExistence type="predicted"/>
<reference evidence="1 2" key="1">
    <citation type="submission" date="2015-06" db="EMBL/GenBank/DDBJ databases">
        <title>Draft genome sequence of an Alphaproteobacteria species associated to the Mediterranean sponge Oscarella lobularis.</title>
        <authorList>
            <person name="Jourda C."/>
            <person name="Santini S."/>
            <person name="Claverie J.-M."/>
        </authorList>
    </citation>
    <scope>NUCLEOTIDE SEQUENCE [LARGE SCALE GENOMIC DNA]</scope>
    <source>
        <strain evidence="1">IGS</strain>
    </source>
</reference>
<comment type="caution">
    <text evidence="1">The sequence shown here is derived from an EMBL/GenBank/DDBJ whole genome shotgun (WGS) entry which is preliminary data.</text>
</comment>
<accession>A0A0J9E3A9</accession>
<dbReference type="RefSeq" id="WP_049642940.1">
    <property type="nucleotide sequence ID" value="NZ_LFTY01000002.1"/>
</dbReference>
<evidence type="ECO:0000313" key="1">
    <source>
        <dbReference type="EMBL" id="KMW57172.1"/>
    </source>
</evidence>
<dbReference type="Proteomes" id="UP000037178">
    <property type="component" value="Unassembled WGS sequence"/>
</dbReference>
<dbReference type="EMBL" id="LFTY01000002">
    <property type="protein sequence ID" value="KMW57172.1"/>
    <property type="molecule type" value="Genomic_DNA"/>
</dbReference>
<dbReference type="AlphaFoldDB" id="A0A0J9E3A9"/>
<dbReference type="PATRIC" id="fig|1675527.3.peg.2247"/>
<name>A0A0J9E3A9_9RHOB</name>
<sequence length="234" mass="25157">MTAEVTKTIEANTKAKCEAEKLDRQNFLFKTSAVKVLVAVRPEPLPMDGLLACGTASDRETLATRVLDSNASVTVLVMQLDVVPGQVLRHLCVAIAQKIHAIYPADLLFWSDTETLLGCEEFDQLSAFAADPAEEDSLEKTIASLKASRPAQWDTGTPEMSEAMKAWFEGGDDEALGSHEHVEQSLSELGLLAARGLAQNFVGQGRECAARLTLACTAATVSMSSYPRITALVS</sequence>
<keyword evidence="2" id="KW-1185">Reference proteome</keyword>
<protein>
    <submittedName>
        <fullName evidence="1">Uncharacterized protein</fullName>
    </submittedName>
</protein>